<dbReference type="RefSeq" id="WP_289503277.1">
    <property type="nucleotide sequence ID" value="NZ_CP116805.1"/>
</dbReference>
<dbReference type="Pfam" id="PF12412">
    <property type="entry name" value="DUF3667"/>
    <property type="match status" value="1"/>
</dbReference>
<feature type="region of interest" description="Disordered" evidence="1">
    <location>
        <begin position="145"/>
        <end position="195"/>
    </location>
</feature>
<gene>
    <name evidence="3" type="ORF">PH603_14390</name>
</gene>
<keyword evidence="2" id="KW-0812">Transmembrane</keyword>
<keyword evidence="2" id="KW-0472">Membrane</keyword>
<dbReference type="KEGG" id="gso:PH603_14390"/>
<evidence type="ECO:0000256" key="1">
    <source>
        <dbReference type="SAM" id="MobiDB-lite"/>
    </source>
</evidence>
<feature type="transmembrane region" description="Helical" evidence="2">
    <location>
        <begin position="348"/>
        <end position="372"/>
    </location>
</feature>
<proteinExistence type="predicted"/>
<feature type="compositionally biased region" description="Low complexity" evidence="1">
    <location>
        <begin position="154"/>
        <end position="195"/>
    </location>
</feature>
<evidence type="ECO:0000313" key="4">
    <source>
        <dbReference type="Proteomes" id="UP001217500"/>
    </source>
</evidence>
<evidence type="ECO:0000313" key="3">
    <source>
        <dbReference type="EMBL" id="WCL53726.1"/>
    </source>
</evidence>
<accession>A0AAE9XP31</accession>
<dbReference type="AlphaFoldDB" id="A0AAE9XP31"/>
<dbReference type="InterPro" id="IPR022134">
    <property type="entry name" value="DUF3667"/>
</dbReference>
<name>A0AAE9XP31_9PROT</name>
<feature type="transmembrane region" description="Helical" evidence="2">
    <location>
        <begin position="117"/>
        <end position="137"/>
    </location>
</feature>
<dbReference type="Proteomes" id="UP001217500">
    <property type="component" value="Chromosome"/>
</dbReference>
<feature type="transmembrane region" description="Helical" evidence="2">
    <location>
        <begin position="378"/>
        <end position="396"/>
    </location>
</feature>
<feature type="transmembrane region" description="Helical" evidence="2">
    <location>
        <begin position="317"/>
        <end position="336"/>
    </location>
</feature>
<keyword evidence="4" id="KW-1185">Reference proteome</keyword>
<feature type="transmembrane region" description="Helical" evidence="2">
    <location>
        <begin position="408"/>
        <end position="431"/>
    </location>
</feature>
<reference evidence="3" key="1">
    <citation type="submission" date="2023-01" db="EMBL/GenBank/DDBJ databases">
        <title>The genome sequence of Kordiimonadaceae bacterium 6D33.</title>
        <authorList>
            <person name="Liu Y."/>
        </authorList>
    </citation>
    <scope>NUCLEOTIDE SEQUENCE</scope>
    <source>
        <strain evidence="3">6D33</strain>
    </source>
</reference>
<organism evidence="3 4">
    <name type="scientific">Gimibacter soli</name>
    <dbReference type="NCBI Taxonomy" id="3024400"/>
    <lineage>
        <taxon>Bacteria</taxon>
        <taxon>Pseudomonadati</taxon>
        <taxon>Pseudomonadota</taxon>
        <taxon>Alphaproteobacteria</taxon>
        <taxon>Kordiimonadales</taxon>
        <taxon>Temperatibacteraceae</taxon>
        <taxon>Gimibacter</taxon>
    </lineage>
</organism>
<sequence>MQARYRRFLAKLRKPFRYPERRRRRKLRDAMTEVQAREQRCLDCGTLMEGPYCHACGQKEGTLKRPLWTFITDAFDYTLSSDSRFYRTIVSLVLRPGFLTREYMNGHRTRYFPPVRLYIVVSIGFFLLLTLANVSILDLKLVPKDDEQTEETSETGGDAPAEAAPDTEPEAPQSDGVAPATEPAPAETTPANSPEVEAVVQDVISSLNESGVELKPEAKADLERQLRAKESAENADDDDVIIGAAGGTGFDLPEVPYRLTLGMFVPVSDAPRISLTPEETQKLIDSKQFDVLTVGAMHGLARSFEDPTTFNSLFNIWMPRALLVLMPIFALLLWITHWGKGRNYVHQLVFSLHFHSFLFLLMAALTVVVPIYGGDIGFSVFWWGTSLYIIVALKVGQMQGWIRAFLKAGFIWVTYFVILLGGILTAVFQGLRAL</sequence>
<keyword evidence="2" id="KW-1133">Transmembrane helix</keyword>
<dbReference type="EMBL" id="CP116805">
    <property type="protein sequence ID" value="WCL53726.1"/>
    <property type="molecule type" value="Genomic_DNA"/>
</dbReference>
<protein>
    <submittedName>
        <fullName evidence="3">DUF3667 domain-containing protein</fullName>
    </submittedName>
</protein>
<evidence type="ECO:0000256" key="2">
    <source>
        <dbReference type="SAM" id="Phobius"/>
    </source>
</evidence>